<protein>
    <submittedName>
        <fullName evidence="2">Uncharacterized protein</fullName>
    </submittedName>
</protein>
<proteinExistence type="predicted"/>
<evidence type="ECO:0000313" key="2">
    <source>
        <dbReference type="EMBL" id="SHE36564.1"/>
    </source>
</evidence>
<dbReference type="Proteomes" id="UP000184048">
    <property type="component" value="Unassembled WGS sequence"/>
</dbReference>
<dbReference type="RefSeq" id="WP_072833414.1">
    <property type="nucleotide sequence ID" value="NZ_FQUU01000001.1"/>
</dbReference>
<name>A0A1M4SWG9_9BACT</name>
<organism evidence="2 3">
    <name type="scientific">Flavisolibacter ginsengisoli DSM 18119</name>
    <dbReference type="NCBI Taxonomy" id="1121884"/>
    <lineage>
        <taxon>Bacteria</taxon>
        <taxon>Pseudomonadati</taxon>
        <taxon>Bacteroidota</taxon>
        <taxon>Chitinophagia</taxon>
        <taxon>Chitinophagales</taxon>
        <taxon>Chitinophagaceae</taxon>
        <taxon>Flavisolibacter</taxon>
    </lineage>
</organism>
<reference evidence="2 3" key="1">
    <citation type="submission" date="2016-11" db="EMBL/GenBank/DDBJ databases">
        <authorList>
            <person name="Jaros S."/>
            <person name="Januszkiewicz K."/>
            <person name="Wedrychowicz H."/>
        </authorList>
    </citation>
    <scope>NUCLEOTIDE SEQUENCE [LARGE SCALE GENOMIC DNA]</scope>
    <source>
        <strain evidence="2 3">DSM 18119</strain>
    </source>
</reference>
<gene>
    <name evidence="2" type="ORF">SAMN02745131_00256</name>
</gene>
<evidence type="ECO:0000256" key="1">
    <source>
        <dbReference type="SAM" id="SignalP"/>
    </source>
</evidence>
<feature type="chain" id="PRO_5009907406" evidence="1">
    <location>
        <begin position="25"/>
        <end position="209"/>
    </location>
</feature>
<keyword evidence="1" id="KW-0732">Signal</keyword>
<sequence length="209" mass="23945">MKDFKKKLLSVCTLVVFISLALGSAVNKIHMGAFNAGNKVEDKTDKRNYLEKNDGTRIYGEKVKWQSGLLAKDKISIDKQDFKISDIRGYRYNDLFYGRLKNEYIKRIVHGKLNVYIKYTNVSSTTTDRGGFTRTRSYVRTDHYTQKGDDGIMTAMAGQKDIKKAVSDCPRAVSMIDLSNRQIRKAIKKDPNYLNSVFDVYNNDCRPVN</sequence>
<evidence type="ECO:0000313" key="3">
    <source>
        <dbReference type="Proteomes" id="UP000184048"/>
    </source>
</evidence>
<dbReference type="OrthoDB" id="791508at2"/>
<dbReference type="STRING" id="1121884.SAMN02745131_00256"/>
<dbReference type="AlphaFoldDB" id="A0A1M4SWG9"/>
<dbReference type="EMBL" id="FQUU01000001">
    <property type="protein sequence ID" value="SHE36564.1"/>
    <property type="molecule type" value="Genomic_DNA"/>
</dbReference>
<keyword evidence="3" id="KW-1185">Reference proteome</keyword>
<accession>A0A1M4SWG9</accession>
<feature type="signal peptide" evidence="1">
    <location>
        <begin position="1"/>
        <end position="24"/>
    </location>
</feature>